<dbReference type="RefSeq" id="XP_001831791.2">
    <property type="nucleotide sequence ID" value="XM_001831739.2"/>
</dbReference>
<dbReference type="VEuPathDB" id="FungiDB:CC1G_05890"/>
<accession>A8NAD9</accession>
<sequence length="183" mass="20846">MKVDVLAVEIKTFDIAPLHKRVDFPDLKNLPMATIPAKSKMFRYRFAMVEDFTMIHSPARASDCEETLPAVVIMEGDDTAESDESDWGIRAKVKVEARPSWGLELYSVGVDKGNEEEDTDRVGTSSAMRPIGVTASYTGRPRFYNRDHDRLPHQFDQCASYTEHHFFFVPRQVIPESPHRVAE</sequence>
<dbReference type="AlphaFoldDB" id="A8NAD9"/>
<dbReference type="GeneID" id="6008267"/>
<dbReference type="HOGENOM" id="CLU_1475102_0_0_1"/>
<dbReference type="EMBL" id="AACS02000007">
    <property type="protein sequence ID" value="EAU89974.2"/>
    <property type="molecule type" value="Genomic_DNA"/>
</dbReference>
<reference evidence="1 2" key="1">
    <citation type="journal article" date="2010" name="Proc. Natl. Acad. Sci. U.S.A.">
        <title>Insights into evolution of multicellular fungi from the assembled chromosomes of the mushroom Coprinopsis cinerea (Coprinus cinereus).</title>
        <authorList>
            <person name="Stajich J.E."/>
            <person name="Wilke S.K."/>
            <person name="Ahren D."/>
            <person name="Au C.H."/>
            <person name="Birren B.W."/>
            <person name="Borodovsky M."/>
            <person name="Burns C."/>
            <person name="Canback B."/>
            <person name="Casselton L.A."/>
            <person name="Cheng C.K."/>
            <person name="Deng J."/>
            <person name="Dietrich F.S."/>
            <person name="Fargo D.C."/>
            <person name="Farman M.L."/>
            <person name="Gathman A.C."/>
            <person name="Goldberg J."/>
            <person name="Guigo R."/>
            <person name="Hoegger P.J."/>
            <person name="Hooker J.B."/>
            <person name="Huggins A."/>
            <person name="James T.Y."/>
            <person name="Kamada T."/>
            <person name="Kilaru S."/>
            <person name="Kodira C."/>
            <person name="Kues U."/>
            <person name="Kupfer D."/>
            <person name="Kwan H.S."/>
            <person name="Lomsadze A."/>
            <person name="Li W."/>
            <person name="Lilly W.W."/>
            <person name="Ma L.J."/>
            <person name="Mackey A.J."/>
            <person name="Manning G."/>
            <person name="Martin F."/>
            <person name="Muraguchi H."/>
            <person name="Natvig D.O."/>
            <person name="Palmerini H."/>
            <person name="Ramesh M.A."/>
            <person name="Rehmeyer C.J."/>
            <person name="Roe B.A."/>
            <person name="Shenoy N."/>
            <person name="Stanke M."/>
            <person name="Ter-Hovhannisyan V."/>
            <person name="Tunlid A."/>
            <person name="Velagapudi R."/>
            <person name="Vision T.J."/>
            <person name="Zeng Q."/>
            <person name="Zolan M.E."/>
            <person name="Pukkila P.J."/>
        </authorList>
    </citation>
    <scope>NUCLEOTIDE SEQUENCE [LARGE SCALE GENOMIC DNA]</scope>
    <source>
        <strain evidence="2">Okayama-7 / 130 / ATCC MYA-4618 / FGSC 9003</strain>
    </source>
</reference>
<keyword evidence="2" id="KW-1185">Reference proteome</keyword>
<comment type="caution">
    <text evidence="1">The sequence shown here is derived from an EMBL/GenBank/DDBJ whole genome shotgun (WGS) entry which is preliminary data.</text>
</comment>
<proteinExistence type="predicted"/>
<organism evidence="1 2">
    <name type="scientific">Coprinopsis cinerea (strain Okayama-7 / 130 / ATCC MYA-4618 / FGSC 9003)</name>
    <name type="common">Inky cap fungus</name>
    <name type="synonym">Hormographiella aspergillata</name>
    <dbReference type="NCBI Taxonomy" id="240176"/>
    <lineage>
        <taxon>Eukaryota</taxon>
        <taxon>Fungi</taxon>
        <taxon>Dikarya</taxon>
        <taxon>Basidiomycota</taxon>
        <taxon>Agaricomycotina</taxon>
        <taxon>Agaricomycetes</taxon>
        <taxon>Agaricomycetidae</taxon>
        <taxon>Agaricales</taxon>
        <taxon>Agaricineae</taxon>
        <taxon>Psathyrellaceae</taxon>
        <taxon>Coprinopsis</taxon>
    </lineage>
</organism>
<evidence type="ECO:0000313" key="2">
    <source>
        <dbReference type="Proteomes" id="UP000001861"/>
    </source>
</evidence>
<dbReference type="Proteomes" id="UP000001861">
    <property type="component" value="Unassembled WGS sequence"/>
</dbReference>
<evidence type="ECO:0000313" key="1">
    <source>
        <dbReference type="EMBL" id="EAU89974.2"/>
    </source>
</evidence>
<name>A8NAD9_COPC7</name>
<gene>
    <name evidence="1" type="ORF">CC1G_05890</name>
</gene>
<protein>
    <submittedName>
        <fullName evidence="1">Uncharacterized protein</fullName>
    </submittedName>
</protein>
<dbReference type="InParanoid" id="A8NAD9"/>
<dbReference type="KEGG" id="cci:CC1G_05890"/>